<keyword evidence="5 7" id="KW-0472">Membrane</keyword>
<protein>
    <recommendedName>
        <fullName evidence="7">Palmitoyltransferase</fullName>
        <ecNumber evidence="7">2.3.1.225</ecNumber>
    </recommendedName>
</protein>
<dbReference type="GO" id="GO:0019706">
    <property type="term" value="F:protein-cysteine S-palmitoyltransferase activity"/>
    <property type="evidence" value="ECO:0007669"/>
    <property type="project" value="UniProtKB-EC"/>
</dbReference>
<dbReference type="PANTHER" id="PTHR22883">
    <property type="entry name" value="ZINC FINGER DHHC DOMAIN CONTAINING PROTEIN"/>
    <property type="match status" value="1"/>
</dbReference>
<dbReference type="EMBL" id="JABSTR010000011">
    <property type="protein sequence ID" value="KAH9382414.1"/>
    <property type="molecule type" value="Genomic_DNA"/>
</dbReference>
<gene>
    <name evidence="9" type="ORF">HPB48_015746</name>
</gene>
<accession>A0A9J6GVD1</accession>
<evidence type="ECO:0000256" key="6">
    <source>
        <dbReference type="ARBA" id="ARBA00023315"/>
    </source>
</evidence>
<dbReference type="GO" id="GO:0005794">
    <property type="term" value="C:Golgi apparatus"/>
    <property type="evidence" value="ECO:0007669"/>
    <property type="project" value="TreeGrafter"/>
</dbReference>
<keyword evidence="3 7" id="KW-0812">Transmembrane</keyword>
<dbReference type="Pfam" id="PF01529">
    <property type="entry name" value="DHHC"/>
    <property type="match status" value="1"/>
</dbReference>
<feature type="domain" description="Palmitoyltransferase DHHC" evidence="8">
    <location>
        <begin position="1"/>
        <end position="94"/>
    </location>
</feature>
<feature type="transmembrane region" description="Helical" evidence="7">
    <location>
        <begin position="55"/>
        <end position="84"/>
    </location>
</feature>
<dbReference type="GO" id="GO:0005783">
    <property type="term" value="C:endoplasmic reticulum"/>
    <property type="evidence" value="ECO:0007669"/>
    <property type="project" value="TreeGrafter"/>
</dbReference>
<dbReference type="VEuPathDB" id="VectorBase:HLOH_047968"/>
<evidence type="ECO:0000259" key="8">
    <source>
        <dbReference type="Pfam" id="PF01529"/>
    </source>
</evidence>
<organism evidence="9 10">
    <name type="scientific">Haemaphysalis longicornis</name>
    <name type="common">Bush tick</name>
    <dbReference type="NCBI Taxonomy" id="44386"/>
    <lineage>
        <taxon>Eukaryota</taxon>
        <taxon>Metazoa</taxon>
        <taxon>Ecdysozoa</taxon>
        <taxon>Arthropoda</taxon>
        <taxon>Chelicerata</taxon>
        <taxon>Arachnida</taxon>
        <taxon>Acari</taxon>
        <taxon>Parasitiformes</taxon>
        <taxon>Ixodida</taxon>
        <taxon>Ixodoidea</taxon>
        <taxon>Ixodidae</taxon>
        <taxon>Haemaphysalinae</taxon>
        <taxon>Haemaphysalis</taxon>
    </lineage>
</organism>
<comment type="subcellular location">
    <subcellularLocation>
        <location evidence="1">Membrane</location>
        <topology evidence="1">Multi-pass membrane protein</topology>
    </subcellularLocation>
</comment>
<comment type="caution">
    <text evidence="9">The sequence shown here is derived from an EMBL/GenBank/DDBJ whole genome shotgun (WGS) entry which is preliminary data.</text>
</comment>
<comment type="domain">
    <text evidence="7">The DHHC domain is required for palmitoyltransferase activity.</text>
</comment>
<evidence type="ECO:0000313" key="10">
    <source>
        <dbReference type="Proteomes" id="UP000821853"/>
    </source>
</evidence>
<dbReference type="EC" id="2.3.1.225" evidence="7"/>
<keyword evidence="2 7" id="KW-0808">Transferase</keyword>
<dbReference type="GO" id="GO:0006612">
    <property type="term" value="P:protein targeting to membrane"/>
    <property type="evidence" value="ECO:0007669"/>
    <property type="project" value="TreeGrafter"/>
</dbReference>
<evidence type="ECO:0000256" key="4">
    <source>
        <dbReference type="ARBA" id="ARBA00022989"/>
    </source>
</evidence>
<dbReference type="AlphaFoldDB" id="A0A9J6GVD1"/>
<keyword evidence="4 7" id="KW-1133">Transmembrane helix</keyword>
<name>A0A9J6GVD1_HAELO</name>
<dbReference type="InterPro" id="IPR039859">
    <property type="entry name" value="PFA4/ZDH16/20/ERF2-like"/>
</dbReference>
<evidence type="ECO:0000256" key="2">
    <source>
        <dbReference type="ARBA" id="ARBA00022679"/>
    </source>
</evidence>
<feature type="transmembrane region" description="Helical" evidence="7">
    <location>
        <begin position="117"/>
        <end position="137"/>
    </location>
</feature>
<evidence type="ECO:0000256" key="1">
    <source>
        <dbReference type="ARBA" id="ARBA00004141"/>
    </source>
</evidence>
<dbReference type="PANTHER" id="PTHR22883:SF147">
    <property type="entry name" value="PALMITOYLTRANSFERASE"/>
    <property type="match status" value="1"/>
</dbReference>
<dbReference type="PROSITE" id="PS50216">
    <property type="entry name" value="DHHC"/>
    <property type="match status" value="1"/>
</dbReference>
<keyword evidence="10" id="KW-1185">Reference proteome</keyword>
<evidence type="ECO:0000256" key="5">
    <source>
        <dbReference type="ARBA" id="ARBA00023136"/>
    </source>
</evidence>
<comment type="catalytic activity">
    <reaction evidence="7">
        <text>L-cysteinyl-[protein] + hexadecanoyl-CoA = S-hexadecanoyl-L-cysteinyl-[protein] + CoA</text>
        <dbReference type="Rhea" id="RHEA:36683"/>
        <dbReference type="Rhea" id="RHEA-COMP:10131"/>
        <dbReference type="Rhea" id="RHEA-COMP:11032"/>
        <dbReference type="ChEBI" id="CHEBI:29950"/>
        <dbReference type="ChEBI" id="CHEBI:57287"/>
        <dbReference type="ChEBI" id="CHEBI:57379"/>
        <dbReference type="ChEBI" id="CHEBI:74151"/>
        <dbReference type="EC" id="2.3.1.225"/>
    </reaction>
</comment>
<proteinExistence type="inferred from homology"/>
<evidence type="ECO:0000256" key="7">
    <source>
        <dbReference type="RuleBase" id="RU079119"/>
    </source>
</evidence>
<dbReference type="OrthoDB" id="9909019at2759"/>
<dbReference type="InterPro" id="IPR001594">
    <property type="entry name" value="Palmitoyltrfase_DHHC"/>
</dbReference>
<keyword evidence="6 7" id="KW-0012">Acyltransferase</keyword>
<reference evidence="9 10" key="1">
    <citation type="journal article" date="2020" name="Cell">
        <title>Large-Scale Comparative Analyses of Tick Genomes Elucidate Their Genetic Diversity and Vector Capacities.</title>
        <authorList>
            <consortium name="Tick Genome and Microbiome Consortium (TIGMIC)"/>
            <person name="Jia N."/>
            <person name="Wang J."/>
            <person name="Shi W."/>
            <person name="Du L."/>
            <person name="Sun Y."/>
            <person name="Zhan W."/>
            <person name="Jiang J.F."/>
            <person name="Wang Q."/>
            <person name="Zhang B."/>
            <person name="Ji P."/>
            <person name="Bell-Sakyi L."/>
            <person name="Cui X.M."/>
            <person name="Yuan T.T."/>
            <person name="Jiang B.G."/>
            <person name="Yang W.F."/>
            <person name="Lam T.T."/>
            <person name="Chang Q.C."/>
            <person name="Ding S.J."/>
            <person name="Wang X.J."/>
            <person name="Zhu J.G."/>
            <person name="Ruan X.D."/>
            <person name="Zhao L."/>
            <person name="Wei J.T."/>
            <person name="Ye R.Z."/>
            <person name="Que T.C."/>
            <person name="Du C.H."/>
            <person name="Zhou Y.H."/>
            <person name="Cheng J.X."/>
            <person name="Dai P.F."/>
            <person name="Guo W.B."/>
            <person name="Han X.H."/>
            <person name="Huang E.J."/>
            <person name="Li L.F."/>
            <person name="Wei W."/>
            <person name="Gao Y.C."/>
            <person name="Liu J.Z."/>
            <person name="Shao H.Z."/>
            <person name="Wang X."/>
            <person name="Wang C.C."/>
            <person name="Yang T.C."/>
            <person name="Huo Q.B."/>
            <person name="Li W."/>
            <person name="Chen H.Y."/>
            <person name="Chen S.E."/>
            <person name="Zhou L.G."/>
            <person name="Ni X.B."/>
            <person name="Tian J.H."/>
            <person name="Sheng Y."/>
            <person name="Liu T."/>
            <person name="Pan Y.S."/>
            <person name="Xia L.Y."/>
            <person name="Li J."/>
            <person name="Zhao F."/>
            <person name="Cao W.C."/>
        </authorList>
    </citation>
    <scope>NUCLEOTIDE SEQUENCE [LARGE SCALE GENOMIC DNA]</scope>
    <source>
        <strain evidence="9">HaeL-2018</strain>
    </source>
</reference>
<dbReference type="Proteomes" id="UP000821853">
    <property type="component" value="Chromosome 9"/>
</dbReference>
<dbReference type="GO" id="GO:0016020">
    <property type="term" value="C:membrane"/>
    <property type="evidence" value="ECO:0007669"/>
    <property type="project" value="UniProtKB-SubCell"/>
</dbReference>
<evidence type="ECO:0000256" key="3">
    <source>
        <dbReference type="ARBA" id="ARBA00022692"/>
    </source>
</evidence>
<comment type="similarity">
    <text evidence="7">Belongs to the DHHC palmitoyltransferase family.</text>
</comment>
<sequence length="152" mass="16967">MDHHCPWFNNCVSFSTHKSFLLTLAYGSVLAAFTALTALIPAASAWLSLGLSFTALNVSCVVAGGAYLSIAVAAFMCVQLGYLYRNVTTLENMRPTLFREQTDSFDLGRKKKRSSGLYRTFVSCSFFTTCVLCRITFNRNFSKLAYLYICQE</sequence>
<evidence type="ECO:0000313" key="9">
    <source>
        <dbReference type="EMBL" id="KAH9382414.1"/>
    </source>
</evidence>
<feature type="transmembrane region" description="Helical" evidence="7">
    <location>
        <begin position="20"/>
        <end position="43"/>
    </location>
</feature>
<dbReference type="GO" id="GO:0016188">
    <property type="term" value="P:synaptic vesicle maturation"/>
    <property type="evidence" value="ECO:0007669"/>
    <property type="project" value="TreeGrafter"/>
</dbReference>